<name>A0A7S4NUW9_9EUKA</name>
<gene>
    <name evidence="5" type="ORF">NAES01612_LOCUS12829</name>
</gene>
<dbReference type="GO" id="GO:0000213">
    <property type="term" value="F:tRNA-intron lyase activity"/>
    <property type="evidence" value="ECO:0007669"/>
    <property type="project" value="UniProtKB-EC"/>
</dbReference>
<dbReference type="AlphaFoldDB" id="A0A7S4NUW9"/>
<comment type="catalytic activity">
    <reaction evidence="3">
        <text>pretRNA = a 3'-half-tRNA molecule with a 5'-OH end + a 5'-half-tRNA molecule with a 2',3'-cyclic phosphate end + an intron with a 2',3'-cyclic phosphate and a 5'-hydroxyl terminus.</text>
        <dbReference type="EC" id="4.6.1.16"/>
    </reaction>
</comment>
<evidence type="ECO:0000256" key="1">
    <source>
        <dbReference type="ARBA" id="ARBA00008078"/>
    </source>
</evidence>
<evidence type="ECO:0000256" key="3">
    <source>
        <dbReference type="ARBA" id="ARBA00034031"/>
    </source>
</evidence>
<proteinExistence type="inferred from homology"/>
<evidence type="ECO:0000259" key="4">
    <source>
        <dbReference type="Pfam" id="PF01974"/>
    </source>
</evidence>
<reference evidence="5" key="1">
    <citation type="submission" date="2021-01" db="EMBL/GenBank/DDBJ databases">
        <authorList>
            <person name="Corre E."/>
            <person name="Pelletier E."/>
            <person name="Niang G."/>
            <person name="Scheremetjew M."/>
            <person name="Finn R."/>
            <person name="Kale V."/>
            <person name="Holt S."/>
            <person name="Cochrane G."/>
            <person name="Meng A."/>
            <person name="Brown T."/>
            <person name="Cohen L."/>
        </authorList>
    </citation>
    <scope>NUCLEOTIDE SEQUENCE</scope>
    <source>
        <strain evidence="5">SoJaBio B1-5/56/2</strain>
    </source>
</reference>
<dbReference type="GO" id="GO:0006388">
    <property type="term" value="P:tRNA splicing, via endonucleolytic cleavage and ligation"/>
    <property type="evidence" value="ECO:0007669"/>
    <property type="project" value="InterPro"/>
</dbReference>
<dbReference type="EMBL" id="HBKR01019597">
    <property type="protein sequence ID" value="CAE2308667.1"/>
    <property type="molecule type" value="Transcribed_RNA"/>
</dbReference>
<dbReference type="GO" id="GO:0005634">
    <property type="term" value="C:nucleus"/>
    <property type="evidence" value="ECO:0007669"/>
    <property type="project" value="UniProtKB-ARBA"/>
</dbReference>
<dbReference type="InterPro" id="IPR011856">
    <property type="entry name" value="tRNA_endonuc-like_dom_sf"/>
</dbReference>
<dbReference type="GO" id="GO:0003676">
    <property type="term" value="F:nucleic acid binding"/>
    <property type="evidence" value="ECO:0007669"/>
    <property type="project" value="InterPro"/>
</dbReference>
<accession>A0A7S4NUW9</accession>
<dbReference type="InterPro" id="IPR036167">
    <property type="entry name" value="tRNA_intron_Endo_cat-like_sf"/>
</dbReference>
<dbReference type="Gene3D" id="3.40.1350.10">
    <property type="match status" value="1"/>
</dbReference>
<sequence length="103" mass="11605">MKFHATSGLKFGCDYLLHPVDEATEGKNHSKYCAYFDPKDPSGKETRKYSGTDIVGMCRAANGVRKKVLIAACDPVFDEDKKIVSLDENQCCALRWVRNPFEQ</sequence>
<evidence type="ECO:0000313" key="5">
    <source>
        <dbReference type="EMBL" id="CAE2308667.1"/>
    </source>
</evidence>
<comment type="similarity">
    <text evidence="1">Belongs to the tRNA-intron endonuclease family.</text>
</comment>
<protein>
    <recommendedName>
        <fullName evidence="2">tRNA-intron lyase</fullName>
        <ecNumber evidence="2">4.6.1.16</ecNumber>
    </recommendedName>
</protein>
<dbReference type="CDD" id="cd22363">
    <property type="entry name" value="tRNA-intron_lyase_C"/>
    <property type="match status" value="1"/>
</dbReference>
<evidence type="ECO:0000256" key="2">
    <source>
        <dbReference type="ARBA" id="ARBA00012573"/>
    </source>
</evidence>
<dbReference type="InterPro" id="IPR006677">
    <property type="entry name" value="tRNA_intron_Endonuc_cat-like"/>
</dbReference>
<dbReference type="Pfam" id="PF01974">
    <property type="entry name" value="tRNA_int_endo"/>
    <property type="match status" value="1"/>
</dbReference>
<dbReference type="SUPFAM" id="SSF53032">
    <property type="entry name" value="tRNA-intron endonuclease catalytic domain-like"/>
    <property type="match status" value="1"/>
</dbReference>
<organism evidence="5">
    <name type="scientific">Paramoeba aestuarina</name>
    <dbReference type="NCBI Taxonomy" id="180227"/>
    <lineage>
        <taxon>Eukaryota</taxon>
        <taxon>Amoebozoa</taxon>
        <taxon>Discosea</taxon>
        <taxon>Flabellinia</taxon>
        <taxon>Dactylopodida</taxon>
        <taxon>Paramoebidae</taxon>
        <taxon>Paramoeba</taxon>
    </lineage>
</organism>
<feature type="domain" description="tRNA intron endonuclease catalytic" evidence="4">
    <location>
        <begin position="4"/>
        <end position="74"/>
    </location>
</feature>
<dbReference type="EC" id="4.6.1.16" evidence="2"/>